<sequence>MTTSERMNRRANLYSMLAIAVLTAIVAGLLAKFADLETAKAALVGGAIGIGLELVSMLLWLVPKAGGWAGMLAYVLKILVLLVVLSLLRAYSALDETVVALVAAGAILVALTVQTVMVMRSRPALE</sequence>
<dbReference type="Proteomes" id="UP001273799">
    <property type="component" value="Unassembled WGS sequence"/>
</dbReference>
<gene>
    <name evidence="4" type="ORF">NCTC10327_01683</name>
    <name evidence="2" type="ORF">R6G71_02840</name>
    <name evidence="3" type="ORF">SAMN05421878_10785</name>
</gene>
<reference evidence="3" key="1">
    <citation type="submission" date="2016-10" db="EMBL/GenBank/DDBJ databases">
        <authorList>
            <person name="Varghese N."/>
            <person name="Submissions S."/>
        </authorList>
    </citation>
    <scope>NUCLEOTIDE SEQUENCE</scope>
    <source>
        <strain evidence="3">DSM 20639</strain>
    </source>
</reference>
<keyword evidence="1" id="KW-0812">Transmembrane</keyword>
<evidence type="ECO:0000313" key="3">
    <source>
        <dbReference type="EMBL" id="SDE37884.1"/>
    </source>
</evidence>
<dbReference type="Proteomes" id="UP000182744">
    <property type="component" value="Unassembled WGS sequence"/>
</dbReference>
<dbReference type="AlphaFoldDB" id="A0A1B9BD21"/>
<evidence type="ECO:0000313" key="6">
    <source>
        <dbReference type="Proteomes" id="UP000269974"/>
    </source>
</evidence>
<dbReference type="EMBL" id="UYIO01000001">
    <property type="protein sequence ID" value="VDG77059.1"/>
    <property type="molecule type" value="Genomic_DNA"/>
</dbReference>
<keyword evidence="1" id="KW-0472">Membrane</keyword>
<feature type="transmembrane region" description="Helical" evidence="1">
    <location>
        <begin position="12"/>
        <end position="31"/>
    </location>
</feature>
<name>A0A1B9BD21_9ACTO</name>
<protein>
    <submittedName>
        <fullName evidence="4">Uncharacterized protein</fullName>
    </submittedName>
</protein>
<dbReference type="EMBL" id="JAWNFU010000001">
    <property type="protein sequence ID" value="MDY5152990.1"/>
    <property type="molecule type" value="Genomic_DNA"/>
</dbReference>
<evidence type="ECO:0000313" key="5">
    <source>
        <dbReference type="Proteomes" id="UP000182744"/>
    </source>
</evidence>
<evidence type="ECO:0000313" key="2">
    <source>
        <dbReference type="EMBL" id="MDY5152990.1"/>
    </source>
</evidence>
<accession>A0A1B9BD21</accession>
<keyword evidence="1" id="KW-1133">Transmembrane helix</keyword>
<dbReference type="Proteomes" id="UP000269974">
    <property type="component" value="Unassembled WGS sequence"/>
</dbReference>
<evidence type="ECO:0000256" key="1">
    <source>
        <dbReference type="SAM" id="Phobius"/>
    </source>
</evidence>
<dbReference type="RefSeq" id="WP_065414993.1">
    <property type="nucleotide sequence ID" value="NZ_FNAU01000007.1"/>
</dbReference>
<feature type="transmembrane region" description="Helical" evidence="1">
    <location>
        <begin position="43"/>
        <end position="62"/>
    </location>
</feature>
<feature type="transmembrane region" description="Helical" evidence="1">
    <location>
        <begin position="74"/>
        <end position="92"/>
    </location>
</feature>
<keyword evidence="5" id="KW-1185">Reference proteome</keyword>
<dbReference type="EMBL" id="FNAU01000007">
    <property type="protein sequence ID" value="SDE37884.1"/>
    <property type="molecule type" value="Genomic_DNA"/>
</dbReference>
<proteinExistence type="predicted"/>
<reference evidence="2" key="4">
    <citation type="submission" date="2023-10" db="EMBL/GenBank/DDBJ databases">
        <title>Whole Genome based description of the genera Actinobaculum and Actinotignum reveals a complex phylogenetic relationship within the species included in the genus Actinotignum.</title>
        <authorList>
            <person name="Jensen C.S."/>
            <person name="Dargis R."/>
            <person name="Kemp M."/>
            <person name="Christensen J.J."/>
        </authorList>
    </citation>
    <scope>NUCLEOTIDE SEQUENCE</scope>
    <source>
        <strain evidence="2">Actinobaculum_suis_CCUG19206T</strain>
    </source>
</reference>
<organism evidence="4 6">
    <name type="scientific">Actinobaculum suis</name>
    <dbReference type="NCBI Taxonomy" id="1657"/>
    <lineage>
        <taxon>Bacteria</taxon>
        <taxon>Bacillati</taxon>
        <taxon>Actinomycetota</taxon>
        <taxon>Actinomycetes</taxon>
        <taxon>Actinomycetales</taxon>
        <taxon>Actinomycetaceae</taxon>
        <taxon>Actinobaculum</taxon>
    </lineage>
</organism>
<feature type="transmembrane region" description="Helical" evidence="1">
    <location>
        <begin position="98"/>
        <end position="119"/>
    </location>
</feature>
<evidence type="ECO:0000313" key="4">
    <source>
        <dbReference type="EMBL" id="VDG77059.1"/>
    </source>
</evidence>
<reference evidence="5" key="2">
    <citation type="submission" date="2016-10" db="EMBL/GenBank/DDBJ databases">
        <authorList>
            <person name="Varghese N."/>
        </authorList>
    </citation>
    <scope>NUCLEOTIDE SEQUENCE [LARGE SCALE GENOMIC DNA]</scope>
    <source>
        <strain evidence="5">DSM 20639</strain>
    </source>
</reference>
<reference evidence="4 6" key="3">
    <citation type="submission" date="2018-11" db="EMBL/GenBank/DDBJ databases">
        <authorList>
            <consortium name="Pathogen Informatics"/>
        </authorList>
    </citation>
    <scope>NUCLEOTIDE SEQUENCE [LARGE SCALE GENOMIC DNA]</scope>
    <source>
        <strain evidence="4 6">NCTC10327</strain>
    </source>
</reference>